<reference evidence="1 2" key="1">
    <citation type="submission" date="2020-02" db="EMBL/GenBank/DDBJ databases">
        <authorList>
            <person name="Ferguson B K."/>
        </authorList>
    </citation>
    <scope>NUCLEOTIDE SEQUENCE [LARGE SCALE GENOMIC DNA]</scope>
</reference>
<proteinExistence type="predicted"/>
<evidence type="ECO:0000313" key="1">
    <source>
        <dbReference type="EMBL" id="CAB0032898.1"/>
    </source>
</evidence>
<gene>
    <name evidence="1" type="ORF">TBRA_LOCUS4822</name>
</gene>
<dbReference type="OrthoDB" id="9996331at2759"/>
<evidence type="ECO:0000313" key="2">
    <source>
        <dbReference type="Proteomes" id="UP000479190"/>
    </source>
</evidence>
<dbReference type="AlphaFoldDB" id="A0A6H5I864"/>
<accession>A0A6H5I864</accession>
<dbReference type="Proteomes" id="UP000479190">
    <property type="component" value="Unassembled WGS sequence"/>
</dbReference>
<dbReference type="EMBL" id="CADCXV010000693">
    <property type="protein sequence ID" value="CAB0032898.1"/>
    <property type="molecule type" value="Genomic_DNA"/>
</dbReference>
<keyword evidence="2" id="KW-1185">Reference proteome</keyword>
<organism evidence="1 2">
    <name type="scientific">Trichogramma brassicae</name>
    <dbReference type="NCBI Taxonomy" id="86971"/>
    <lineage>
        <taxon>Eukaryota</taxon>
        <taxon>Metazoa</taxon>
        <taxon>Ecdysozoa</taxon>
        <taxon>Arthropoda</taxon>
        <taxon>Hexapoda</taxon>
        <taxon>Insecta</taxon>
        <taxon>Pterygota</taxon>
        <taxon>Neoptera</taxon>
        <taxon>Endopterygota</taxon>
        <taxon>Hymenoptera</taxon>
        <taxon>Apocrita</taxon>
        <taxon>Proctotrupomorpha</taxon>
        <taxon>Chalcidoidea</taxon>
        <taxon>Trichogrammatidae</taxon>
        <taxon>Trichogramma</taxon>
    </lineage>
</organism>
<sequence>MKSPSVLSDNDKIFYRSLIFLEDFIEHKQGKVYKWEDLHPSDEKLDESDFAELRDALGEEVYHQLFPGEPDQYNLDEFPDASELFNANELLNTSESEEIEVLDEYQFLFTQKPVSQPIAAQKEPVLPMEVPLQEPISSDSLPSVEVIAHENAKDNSAVHTEHIAVNWCRDQPRSNRLELPPRSPEINIIEPGAASADVVEVPCLYTVYISTIIALVTARPAKSCSCTFKSQTFSRKLRYGRWFNGFLEHLHRVILKCLLCQLERFDDSYSEHRALVQSALADLTKFQELEFPEVVSSFENFYCHVGRQGPTSDAARDNESDEHSSSATAVLVHQATRRHLARTAPPL</sequence>
<protein>
    <submittedName>
        <fullName evidence="1">Uncharacterized protein</fullName>
    </submittedName>
</protein>
<name>A0A6H5I864_9HYME</name>